<evidence type="ECO:0000256" key="1">
    <source>
        <dbReference type="ARBA" id="ARBA00022552"/>
    </source>
</evidence>
<dbReference type="SUPFAM" id="SSF53335">
    <property type="entry name" value="S-adenosyl-L-methionine-dependent methyltransferases"/>
    <property type="match status" value="1"/>
</dbReference>
<evidence type="ECO:0000256" key="5">
    <source>
        <dbReference type="ARBA" id="ARBA00037569"/>
    </source>
</evidence>
<evidence type="ECO:0000256" key="2">
    <source>
        <dbReference type="ARBA" id="ARBA00022603"/>
    </source>
</evidence>
<evidence type="ECO:0000313" key="15">
    <source>
        <dbReference type="Proteomes" id="UP000095665"/>
    </source>
</evidence>
<dbReference type="PANTHER" id="PTHR10920:SF18">
    <property type="entry name" value="RRNA METHYLTRANSFERASE 2, MITOCHONDRIAL"/>
    <property type="match status" value="1"/>
</dbReference>
<evidence type="ECO:0000256" key="12">
    <source>
        <dbReference type="PIRSR" id="PIRSR005461-1"/>
    </source>
</evidence>
<keyword evidence="15" id="KW-1185">Reference proteome</keyword>
<dbReference type="EMBL" id="LN999832">
    <property type="protein sequence ID" value="CUX96119.1"/>
    <property type="molecule type" value="Genomic_DNA"/>
</dbReference>
<keyword evidence="2 11" id="KW-0489">Methyltransferase</keyword>
<evidence type="ECO:0000256" key="10">
    <source>
        <dbReference type="ARBA" id="ARBA00048970"/>
    </source>
</evidence>
<dbReference type="PATRIC" id="fig|1070130.3.peg.398"/>
<feature type="binding site" evidence="11">
    <location>
        <position position="99"/>
    </location>
    <ligand>
        <name>S-adenosyl-L-methionine</name>
        <dbReference type="ChEBI" id="CHEBI:59789"/>
    </ligand>
</feature>
<dbReference type="InterPro" id="IPR002877">
    <property type="entry name" value="RNA_MeTrfase_FtsJ_dom"/>
</dbReference>
<dbReference type="NCBIfam" id="NF008390">
    <property type="entry name" value="PRK11188.1"/>
    <property type="match status" value="1"/>
</dbReference>
<dbReference type="GO" id="GO:0005737">
    <property type="term" value="C:cytoplasm"/>
    <property type="evidence" value="ECO:0007669"/>
    <property type="project" value="UniProtKB-SubCell"/>
</dbReference>
<keyword evidence="4 11" id="KW-0949">S-adenosyl-L-methionine</keyword>
<reference evidence="15" key="1">
    <citation type="submission" date="2016-01" db="EMBL/GenBank/DDBJ databases">
        <authorList>
            <person name="Husnik F."/>
        </authorList>
    </citation>
    <scope>NUCLEOTIDE SEQUENCE [LARGE SCALE GENOMIC DNA]</scope>
</reference>
<organism evidence="14 15">
    <name type="scientific">Candidatus Gullanella endobia</name>
    <dbReference type="NCBI Taxonomy" id="1070130"/>
    <lineage>
        <taxon>Bacteria</taxon>
        <taxon>Pseudomonadati</taxon>
        <taxon>Pseudomonadota</taxon>
        <taxon>Gammaproteobacteria</taxon>
        <taxon>Enterobacterales</taxon>
        <taxon>Enterobacteriaceae</taxon>
        <taxon>Candidatus Gullanella</taxon>
    </lineage>
</organism>
<feature type="binding site" evidence="11">
    <location>
        <position position="124"/>
    </location>
    <ligand>
        <name>S-adenosyl-L-methionine</name>
        <dbReference type="ChEBI" id="CHEBI:59789"/>
    </ligand>
</feature>
<keyword evidence="11" id="KW-0963">Cytoplasm</keyword>
<evidence type="ECO:0000256" key="8">
    <source>
        <dbReference type="ARBA" id="ARBA00041995"/>
    </source>
</evidence>
<comment type="catalytic activity">
    <reaction evidence="10 11">
        <text>uridine(2552) in 23S rRNA + S-adenosyl-L-methionine = 2'-O-methyluridine(2552) in 23S rRNA + S-adenosyl-L-homocysteine + H(+)</text>
        <dbReference type="Rhea" id="RHEA:42720"/>
        <dbReference type="Rhea" id="RHEA-COMP:10202"/>
        <dbReference type="Rhea" id="RHEA-COMP:10203"/>
        <dbReference type="ChEBI" id="CHEBI:15378"/>
        <dbReference type="ChEBI" id="CHEBI:57856"/>
        <dbReference type="ChEBI" id="CHEBI:59789"/>
        <dbReference type="ChEBI" id="CHEBI:65315"/>
        <dbReference type="ChEBI" id="CHEBI:74478"/>
        <dbReference type="EC" id="2.1.1.166"/>
    </reaction>
</comment>
<protein>
    <recommendedName>
        <fullName evidence="7 11">Ribosomal RNA large subunit methyltransferase E</fullName>
        <ecNumber evidence="6 11">2.1.1.166</ecNumber>
    </recommendedName>
    <alternativeName>
        <fullName evidence="9 11">23S rRNA Um2552 methyltransferase</fullName>
    </alternativeName>
    <alternativeName>
        <fullName evidence="8 11">rRNA (uridine-2'-O-)-methyltransferase</fullName>
    </alternativeName>
</protein>
<feature type="binding site" evidence="11">
    <location>
        <position position="65"/>
    </location>
    <ligand>
        <name>S-adenosyl-L-methionine</name>
        <dbReference type="ChEBI" id="CHEBI:59789"/>
    </ligand>
</feature>
<name>A0A143WTE5_9ENTR</name>
<dbReference type="OrthoDB" id="9790080at2"/>
<evidence type="ECO:0000259" key="13">
    <source>
        <dbReference type="Pfam" id="PF01728"/>
    </source>
</evidence>
<evidence type="ECO:0000313" key="14">
    <source>
        <dbReference type="EMBL" id="CUX96119.1"/>
    </source>
</evidence>
<feature type="domain" description="Ribosomal RNA methyltransferase FtsJ" evidence="13">
    <location>
        <begin position="32"/>
        <end position="207"/>
    </location>
</feature>
<dbReference type="Pfam" id="PF01728">
    <property type="entry name" value="FtsJ"/>
    <property type="match status" value="1"/>
</dbReference>
<accession>A0A143WTE5</accession>
<dbReference type="CDD" id="cd02440">
    <property type="entry name" value="AdoMet_MTases"/>
    <property type="match status" value="1"/>
</dbReference>
<dbReference type="FunFam" id="3.40.50.150:FF:000005">
    <property type="entry name" value="Ribosomal RNA large subunit methyltransferase E"/>
    <property type="match status" value="1"/>
</dbReference>
<comment type="subcellular location">
    <subcellularLocation>
        <location evidence="11">Cytoplasm</location>
    </subcellularLocation>
</comment>
<dbReference type="RefSeq" id="WP_067497919.1">
    <property type="nucleotide sequence ID" value="NZ_LN999832.1"/>
</dbReference>
<dbReference type="HAMAP" id="MF_01547">
    <property type="entry name" value="RNA_methyltr_E"/>
    <property type="match status" value="1"/>
</dbReference>
<feature type="binding site" evidence="11">
    <location>
        <position position="63"/>
    </location>
    <ligand>
        <name>S-adenosyl-L-methionine</name>
        <dbReference type="ChEBI" id="CHEBI:59789"/>
    </ligand>
</feature>
<dbReference type="AlphaFoldDB" id="A0A143WTE5"/>
<evidence type="ECO:0000256" key="11">
    <source>
        <dbReference type="HAMAP-Rule" id="MF_01547"/>
    </source>
</evidence>
<dbReference type="EC" id="2.1.1.166" evidence="6 11"/>
<feature type="binding site" evidence="11">
    <location>
        <position position="83"/>
    </location>
    <ligand>
        <name>S-adenosyl-L-methionine</name>
        <dbReference type="ChEBI" id="CHEBI:59789"/>
    </ligand>
</feature>
<dbReference type="PANTHER" id="PTHR10920">
    <property type="entry name" value="RIBOSOMAL RNA METHYLTRANSFERASE"/>
    <property type="match status" value="1"/>
</dbReference>
<dbReference type="InterPro" id="IPR050082">
    <property type="entry name" value="RNA_methyltr_RlmE"/>
</dbReference>
<evidence type="ECO:0000256" key="6">
    <source>
        <dbReference type="ARBA" id="ARBA00038861"/>
    </source>
</evidence>
<feature type="active site" description="Proton acceptor" evidence="11 12">
    <location>
        <position position="164"/>
    </location>
</feature>
<dbReference type="Gene3D" id="3.40.50.150">
    <property type="entry name" value="Vaccinia Virus protein VP39"/>
    <property type="match status" value="1"/>
</dbReference>
<sequence length="209" mass="23606">MVIKKHAISSNRWLQKHFSDKYVKQAQKRGLRSRAWFKLDEIQKIDKLFWPGITVIDLGAAPGGWSQYVSTQVNGNGRIIACDILPMNPITGVEFLQGDFREPFLLQALLKCLGKHKVQVVLSDMAPNMSGTPAVDIPKAMHLVELALDMCRNVLVFGGSFLVKVFHGEGFDEYLRKIHSLFTKVKIRKPDASRAHSREVYIVAIGYKL</sequence>
<dbReference type="InterPro" id="IPR029063">
    <property type="entry name" value="SAM-dependent_MTases_sf"/>
</dbReference>
<evidence type="ECO:0000256" key="4">
    <source>
        <dbReference type="ARBA" id="ARBA00022691"/>
    </source>
</evidence>
<gene>
    <name evidence="11 14" type="primary">rlmE</name>
    <name evidence="11" type="synonym">ftsJ</name>
    <name evidence="11" type="synonym">rrmJ</name>
    <name evidence="14" type="ORF">FVIR_GE00250</name>
</gene>
<keyword evidence="1 11" id="KW-0698">rRNA processing</keyword>
<evidence type="ECO:0000256" key="3">
    <source>
        <dbReference type="ARBA" id="ARBA00022679"/>
    </source>
</evidence>
<dbReference type="InterPro" id="IPR015507">
    <property type="entry name" value="rRNA-MeTfrase_E"/>
</dbReference>
<evidence type="ECO:0000256" key="7">
    <source>
        <dbReference type="ARBA" id="ARBA00041129"/>
    </source>
</evidence>
<comment type="similarity">
    <text evidence="11">Belongs to the class I-like SAM-binding methyltransferase superfamily. RNA methyltransferase RlmE family.</text>
</comment>
<keyword evidence="3 11" id="KW-0808">Transferase</keyword>
<dbReference type="GO" id="GO:0008650">
    <property type="term" value="F:rRNA (uridine-2'-O-)-methyltransferase activity"/>
    <property type="evidence" value="ECO:0007669"/>
    <property type="project" value="UniProtKB-UniRule"/>
</dbReference>
<dbReference type="KEGG" id="ged:FVIR_GE00250"/>
<comment type="function">
    <text evidence="5 11">Specifically methylates the uridine in position 2552 of 23S rRNA at the 2'-O position of the ribose in the fully assembled 50S ribosomal subunit.</text>
</comment>
<proteinExistence type="inferred from homology"/>
<evidence type="ECO:0000256" key="9">
    <source>
        <dbReference type="ARBA" id="ARBA00042745"/>
    </source>
</evidence>
<dbReference type="Proteomes" id="UP000095665">
    <property type="component" value="Chromosome I"/>
</dbReference>
<dbReference type="STRING" id="1070130.FVIR_GE00250"/>
<dbReference type="PIRSF" id="PIRSF005461">
    <property type="entry name" value="23S_rRNA_mtase"/>
    <property type="match status" value="1"/>
</dbReference>